<feature type="region of interest" description="Disordered" evidence="5">
    <location>
        <begin position="520"/>
        <end position="559"/>
    </location>
</feature>
<dbReference type="PROSITE" id="PS50893">
    <property type="entry name" value="ABC_TRANSPORTER_2"/>
    <property type="match status" value="2"/>
</dbReference>
<dbReference type="Pfam" id="PF00005">
    <property type="entry name" value="ABC_tran"/>
    <property type="match status" value="2"/>
</dbReference>
<reference evidence="7 8" key="1">
    <citation type="submission" date="2016-07" db="EMBL/GenBank/DDBJ databases">
        <authorList>
            <person name="Lefevre C.T."/>
        </authorList>
    </citation>
    <scope>NUCLEOTIDE SEQUENCE [LARGE SCALE GENOMIC DNA]</scope>
    <source>
        <strain evidence="7">PR1</strain>
    </source>
</reference>
<dbReference type="Proteomes" id="UP000231658">
    <property type="component" value="Unassembled WGS sequence"/>
</dbReference>
<dbReference type="InterPro" id="IPR032524">
    <property type="entry name" value="ABC_tran_C"/>
</dbReference>
<dbReference type="EMBL" id="FLYE01000045">
    <property type="protein sequence ID" value="SCA57622.1"/>
    <property type="molecule type" value="Genomic_DNA"/>
</dbReference>
<keyword evidence="1" id="KW-0677">Repeat</keyword>
<evidence type="ECO:0000256" key="2">
    <source>
        <dbReference type="ARBA" id="ARBA00022741"/>
    </source>
</evidence>
<protein>
    <submittedName>
        <fullName evidence="7">Uncharacterized ABC transporter ATP-binding protein YheS</fullName>
    </submittedName>
</protein>
<dbReference type="FunFam" id="3.40.50.300:FF:000011">
    <property type="entry name" value="Putative ABC transporter ATP-binding component"/>
    <property type="match status" value="1"/>
</dbReference>
<dbReference type="InterPro" id="IPR017871">
    <property type="entry name" value="ABC_transporter-like_CS"/>
</dbReference>
<dbReference type="RefSeq" id="WP_069189638.1">
    <property type="nucleotide sequence ID" value="NZ_FLYE01000045.1"/>
</dbReference>
<dbReference type="SUPFAM" id="SSF52540">
    <property type="entry name" value="P-loop containing nucleoside triphosphate hydrolases"/>
    <property type="match status" value="2"/>
</dbReference>
<keyword evidence="3 7" id="KW-0067">ATP-binding</keyword>
<evidence type="ECO:0000256" key="4">
    <source>
        <dbReference type="SAM" id="Coils"/>
    </source>
</evidence>
<dbReference type="PANTHER" id="PTHR19211:SF14">
    <property type="entry name" value="ATP-BINDING CASSETTE SUB-FAMILY F MEMBER 1"/>
    <property type="match status" value="1"/>
</dbReference>
<dbReference type="OrthoDB" id="9808609at2"/>
<dbReference type="FunFam" id="3.40.50.300:FF:000104">
    <property type="entry name" value="ATP-binding cassette sub-family F member 3"/>
    <property type="match status" value="1"/>
</dbReference>
<name>A0A1C3RK07_9PROT</name>
<evidence type="ECO:0000313" key="8">
    <source>
        <dbReference type="Proteomes" id="UP000231658"/>
    </source>
</evidence>
<dbReference type="PROSITE" id="PS00211">
    <property type="entry name" value="ABC_TRANSPORTER_1"/>
    <property type="match status" value="2"/>
</dbReference>
<evidence type="ECO:0000256" key="5">
    <source>
        <dbReference type="SAM" id="MobiDB-lite"/>
    </source>
</evidence>
<dbReference type="Pfam" id="PF16326">
    <property type="entry name" value="ABC_tran_CTD"/>
    <property type="match status" value="1"/>
</dbReference>
<gene>
    <name evidence="7" type="primary">yheS</name>
    <name evidence="7" type="ORF">MTBPR1_60135</name>
</gene>
<dbReference type="SMART" id="SM00382">
    <property type="entry name" value="AAA"/>
    <property type="match status" value="2"/>
</dbReference>
<dbReference type="Pfam" id="PF12848">
    <property type="entry name" value="ABC_tran_Xtn"/>
    <property type="match status" value="1"/>
</dbReference>
<dbReference type="InterPro" id="IPR050611">
    <property type="entry name" value="ABCF"/>
</dbReference>
<dbReference type="InterPro" id="IPR027417">
    <property type="entry name" value="P-loop_NTPase"/>
</dbReference>
<dbReference type="InterPro" id="IPR032781">
    <property type="entry name" value="ABC_tran_Xtn"/>
</dbReference>
<dbReference type="AlphaFoldDB" id="A0A1C3RK07"/>
<evidence type="ECO:0000256" key="3">
    <source>
        <dbReference type="ARBA" id="ARBA00022840"/>
    </source>
</evidence>
<dbReference type="InterPro" id="IPR003593">
    <property type="entry name" value="AAA+_ATPase"/>
</dbReference>
<dbReference type="GO" id="GO:0003677">
    <property type="term" value="F:DNA binding"/>
    <property type="evidence" value="ECO:0007669"/>
    <property type="project" value="InterPro"/>
</dbReference>
<accession>A0A1C3RK07</accession>
<dbReference type="Gene3D" id="1.10.287.380">
    <property type="entry name" value="Valyl-tRNA synthetase, C-terminal domain"/>
    <property type="match status" value="1"/>
</dbReference>
<dbReference type="GO" id="GO:0005524">
    <property type="term" value="F:ATP binding"/>
    <property type="evidence" value="ECO:0007669"/>
    <property type="project" value="UniProtKB-KW"/>
</dbReference>
<proteinExistence type="predicted"/>
<sequence length="624" mass="69853">MLHINDLTYRIGGRLLFDQATVVVPAGHKVGLVGKNGTGKSTLFKLIMDEISPNDGGLSVQKRARVGRVAQEAPTGTDSLLETVLKADTERESLLAEVETCQDPNRIGEIHARLSDIDAHSAPARAATILQGLGFDHDAQMRPCSDFSGGWQMRVALAAALFAKPDLLLLDEPTNHLDLEAVMWLEDYLKRYQGTILVISHERTLLNNVVDEIVHLEHCKLNRYGGNYDVFEKTRREKLALQAKAQSKQLAQRKHLQSFVDRFRAKATKAKQAQSRLKMLERMEPIASVMEEKTYSFDFPDPEPLSSPLLAMEDTTVGYETDKPILKSLSLRIDMDDRIALLGANGNGKSTLVKLLASRLKPLDGMVRKSSKLKVGYFAQHQTDELNVQKTPFDHMAQLMPGAIESKVRAQLGRFGFEGERADSKIEKLSGGEKARLLFALMSYEAPHIMFLDEPTNHLDVDSREALVQAINNYDGAVVIVSHDPHLLELTCDRLWIVEKGDCKAFDGDLNEYKRQLIESRKGEKKSTSNQDSTINQKKANRQDRAAQRAAQAPLRKKAKAAEKRVEQLTVEKEKIETKLADPKIYEGPSEKLQEIQIKLGDVSNQLEEAEMEWLELAEALEST</sequence>
<dbReference type="PANTHER" id="PTHR19211">
    <property type="entry name" value="ATP-BINDING TRANSPORT PROTEIN-RELATED"/>
    <property type="match status" value="1"/>
</dbReference>
<keyword evidence="8" id="KW-1185">Reference proteome</keyword>
<keyword evidence="4" id="KW-0175">Coiled coil</keyword>
<feature type="domain" description="ABC transporter" evidence="6">
    <location>
        <begin position="2"/>
        <end position="243"/>
    </location>
</feature>
<dbReference type="InterPro" id="IPR037118">
    <property type="entry name" value="Val-tRNA_synth_C_sf"/>
</dbReference>
<dbReference type="InterPro" id="IPR003439">
    <property type="entry name" value="ABC_transporter-like_ATP-bd"/>
</dbReference>
<feature type="domain" description="ABC transporter" evidence="6">
    <location>
        <begin position="310"/>
        <end position="525"/>
    </location>
</feature>
<dbReference type="GO" id="GO:0016887">
    <property type="term" value="F:ATP hydrolysis activity"/>
    <property type="evidence" value="ECO:0007669"/>
    <property type="project" value="InterPro"/>
</dbReference>
<organism evidence="7 8">
    <name type="scientific">Candidatus Terasakiella magnetica</name>
    <dbReference type="NCBI Taxonomy" id="1867952"/>
    <lineage>
        <taxon>Bacteria</taxon>
        <taxon>Pseudomonadati</taxon>
        <taxon>Pseudomonadota</taxon>
        <taxon>Alphaproteobacteria</taxon>
        <taxon>Rhodospirillales</taxon>
        <taxon>Terasakiellaceae</taxon>
        <taxon>Terasakiella</taxon>
    </lineage>
</organism>
<dbReference type="STRING" id="1867952.MTBPR1_60135"/>
<evidence type="ECO:0000256" key="1">
    <source>
        <dbReference type="ARBA" id="ARBA00022737"/>
    </source>
</evidence>
<feature type="coiled-coil region" evidence="4">
    <location>
        <begin position="559"/>
        <end position="613"/>
    </location>
</feature>
<evidence type="ECO:0000259" key="6">
    <source>
        <dbReference type="PROSITE" id="PS50893"/>
    </source>
</evidence>
<dbReference type="Gene3D" id="3.40.50.300">
    <property type="entry name" value="P-loop containing nucleotide triphosphate hydrolases"/>
    <property type="match status" value="2"/>
</dbReference>
<keyword evidence="2" id="KW-0547">Nucleotide-binding</keyword>
<evidence type="ECO:0000313" key="7">
    <source>
        <dbReference type="EMBL" id="SCA57622.1"/>
    </source>
</evidence>
<dbReference type="CDD" id="cd03221">
    <property type="entry name" value="ABCF_EF-3"/>
    <property type="match status" value="2"/>
</dbReference>